<keyword evidence="1" id="KW-0812">Transmembrane</keyword>
<dbReference type="Pfam" id="PF16344">
    <property type="entry name" value="FecR_C"/>
    <property type="match status" value="1"/>
</dbReference>
<accession>A0A7K0G4W2</accession>
<dbReference type="AlphaFoldDB" id="A0A7K0G4W2"/>
<dbReference type="Gene3D" id="3.55.50.30">
    <property type="match status" value="1"/>
</dbReference>
<dbReference type="InterPro" id="IPR032508">
    <property type="entry name" value="FecR_C"/>
</dbReference>
<dbReference type="RefSeq" id="WP_154283092.1">
    <property type="nucleotide sequence ID" value="NZ_JBHUJQ010000001.1"/>
</dbReference>
<evidence type="ECO:0000313" key="4">
    <source>
        <dbReference type="EMBL" id="MRX78691.1"/>
    </source>
</evidence>
<dbReference type="InterPro" id="IPR006860">
    <property type="entry name" value="FecR"/>
</dbReference>
<reference evidence="4 5" key="1">
    <citation type="submission" date="2019-11" db="EMBL/GenBank/DDBJ databases">
        <title>Pedobacter petrophilus genome.</title>
        <authorList>
            <person name="Feldbauer M.J."/>
            <person name="Newman J.D."/>
        </authorList>
    </citation>
    <scope>NUCLEOTIDE SEQUENCE [LARGE SCALE GENOMIC DNA]</scope>
    <source>
        <strain evidence="4 5">LMG 29686</strain>
    </source>
</reference>
<protein>
    <submittedName>
        <fullName evidence="4">DUF4974 domain-containing protein</fullName>
    </submittedName>
</protein>
<dbReference type="Gene3D" id="2.60.120.1440">
    <property type="match status" value="1"/>
</dbReference>
<dbReference type="PANTHER" id="PTHR30273:SF2">
    <property type="entry name" value="PROTEIN FECR"/>
    <property type="match status" value="1"/>
</dbReference>
<gene>
    <name evidence="4" type="ORF">GJU39_21665</name>
</gene>
<dbReference type="GO" id="GO:0016989">
    <property type="term" value="F:sigma factor antagonist activity"/>
    <property type="evidence" value="ECO:0007669"/>
    <property type="project" value="TreeGrafter"/>
</dbReference>
<dbReference type="OrthoDB" id="1452822at2"/>
<dbReference type="Pfam" id="PF04773">
    <property type="entry name" value="FecR"/>
    <property type="match status" value="1"/>
</dbReference>
<sequence length="323" mass="37113">MKDMEMNDDLLINYLLKEVSVDEIIEIDEWRKENPANELRFKQFELIWETSMKLDLQKTMDANASLALLKEKIKHQKNKQRPTIKLWPRYTWLKAIAVLILISGIAWFYNFSQSVENLEAVTGKLVRVDTLSDGSVITLNKGSVLKFPSEFKEKQRHVTLAKGEAFFDVTPNKDKPFVITSGTTTIRVVGTSFNVKLKNGDVEVIVESGKVQVSKGKKSIFLKPGEQILVSKTMNNLVKVKTPDLLYNYYRSKTFVADDTPLWRIVEALNEAYGSKIEIRNPAIRELPLNATFNDESLEDILQVISRTFKITIEKRQDRIILK</sequence>
<organism evidence="4 5">
    <name type="scientific">Pedobacter petrophilus</name>
    <dbReference type="NCBI Taxonomy" id="1908241"/>
    <lineage>
        <taxon>Bacteria</taxon>
        <taxon>Pseudomonadati</taxon>
        <taxon>Bacteroidota</taxon>
        <taxon>Sphingobacteriia</taxon>
        <taxon>Sphingobacteriales</taxon>
        <taxon>Sphingobacteriaceae</taxon>
        <taxon>Pedobacter</taxon>
    </lineage>
</organism>
<proteinExistence type="predicted"/>
<comment type="caution">
    <text evidence="4">The sequence shown here is derived from an EMBL/GenBank/DDBJ whole genome shotgun (WGS) entry which is preliminary data.</text>
</comment>
<evidence type="ECO:0000259" key="2">
    <source>
        <dbReference type="Pfam" id="PF04773"/>
    </source>
</evidence>
<keyword evidence="5" id="KW-1185">Reference proteome</keyword>
<evidence type="ECO:0000259" key="3">
    <source>
        <dbReference type="Pfam" id="PF16344"/>
    </source>
</evidence>
<feature type="domain" description="FecR protein" evidence="2">
    <location>
        <begin position="130"/>
        <end position="212"/>
    </location>
</feature>
<dbReference type="EMBL" id="WKKH01000066">
    <property type="protein sequence ID" value="MRX78691.1"/>
    <property type="molecule type" value="Genomic_DNA"/>
</dbReference>
<keyword evidence="1" id="KW-1133">Transmembrane helix</keyword>
<feature type="domain" description="Protein FecR C-terminal" evidence="3">
    <location>
        <begin position="255"/>
        <end position="321"/>
    </location>
</feature>
<evidence type="ECO:0000313" key="5">
    <source>
        <dbReference type="Proteomes" id="UP000487757"/>
    </source>
</evidence>
<dbReference type="Proteomes" id="UP000487757">
    <property type="component" value="Unassembled WGS sequence"/>
</dbReference>
<feature type="transmembrane region" description="Helical" evidence="1">
    <location>
        <begin position="91"/>
        <end position="109"/>
    </location>
</feature>
<dbReference type="PANTHER" id="PTHR30273">
    <property type="entry name" value="PERIPLASMIC SIGNAL SENSOR AND SIGMA FACTOR ACTIVATOR FECR-RELATED"/>
    <property type="match status" value="1"/>
</dbReference>
<dbReference type="PIRSF" id="PIRSF018266">
    <property type="entry name" value="FecR"/>
    <property type="match status" value="1"/>
</dbReference>
<evidence type="ECO:0000256" key="1">
    <source>
        <dbReference type="SAM" id="Phobius"/>
    </source>
</evidence>
<name>A0A7K0G4W2_9SPHI</name>
<dbReference type="InterPro" id="IPR012373">
    <property type="entry name" value="Ferrdict_sens_TM"/>
</dbReference>
<keyword evidence="1" id="KW-0472">Membrane</keyword>